<keyword evidence="3 4" id="KW-0732">Signal</keyword>
<feature type="chain" id="PRO_5039095460" evidence="4">
    <location>
        <begin position="26"/>
        <end position="324"/>
    </location>
</feature>
<feature type="domain" description="Periplasmic binding protein" evidence="5">
    <location>
        <begin position="43"/>
        <end position="292"/>
    </location>
</feature>
<evidence type="ECO:0000313" key="7">
    <source>
        <dbReference type="Proteomes" id="UP000886829"/>
    </source>
</evidence>
<dbReference type="Gene3D" id="3.40.50.2300">
    <property type="match status" value="2"/>
</dbReference>
<comment type="similarity">
    <text evidence="2">Belongs to the bacterial solute-binding protein 2 family.</text>
</comment>
<dbReference type="PANTHER" id="PTHR46847:SF1">
    <property type="entry name" value="D-ALLOSE-BINDING PERIPLASMIC PROTEIN-RELATED"/>
    <property type="match status" value="1"/>
</dbReference>
<feature type="signal peptide" evidence="4">
    <location>
        <begin position="1"/>
        <end position="25"/>
    </location>
</feature>
<dbReference type="Pfam" id="PF13407">
    <property type="entry name" value="Peripla_BP_4"/>
    <property type="match status" value="1"/>
</dbReference>
<dbReference type="PANTHER" id="PTHR46847">
    <property type="entry name" value="D-ALLOSE-BINDING PERIPLASMIC PROTEIN-RELATED"/>
    <property type="match status" value="1"/>
</dbReference>
<evidence type="ECO:0000256" key="1">
    <source>
        <dbReference type="ARBA" id="ARBA00004196"/>
    </source>
</evidence>
<evidence type="ECO:0000259" key="5">
    <source>
        <dbReference type="Pfam" id="PF13407"/>
    </source>
</evidence>
<dbReference type="AlphaFoldDB" id="A0A9D1WF80"/>
<accession>A0A9D1WF80</accession>
<comment type="subcellular location">
    <subcellularLocation>
        <location evidence="1">Cell envelope</location>
    </subcellularLocation>
</comment>
<dbReference type="EMBL" id="DXEV01000222">
    <property type="protein sequence ID" value="HIX58051.1"/>
    <property type="molecule type" value="Genomic_DNA"/>
</dbReference>
<gene>
    <name evidence="6" type="ORF">H9850_11395</name>
</gene>
<dbReference type="CDD" id="cd19967">
    <property type="entry name" value="PBP1_TmRBP-like"/>
    <property type="match status" value="1"/>
</dbReference>
<dbReference type="GO" id="GO:0030246">
    <property type="term" value="F:carbohydrate binding"/>
    <property type="evidence" value="ECO:0007669"/>
    <property type="project" value="UniProtKB-ARBA"/>
</dbReference>
<dbReference type="SUPFAM" id="SSF53822">
    <property type="entry name" value="Periplasmic binding protein-like I"/>
    <property type="match status" value="1"/>
</dbReference>
<dbReference type="GO" id="GO:0030313">
    <property type="term" value="C:cell envelope"/>
    <property type="evidence" value="ECO:0007669"/>
    <property type="project" value="UniProtKB-SubCell"/>
</dbReference>
<dbReference type="Proteomes" id="UP000886829">
    <property type="component" value="Unassembled WGS sequence"/>
</dbReference>
<evidence type="ECO:0000256" key="3">
    <source>
        <dbReference type="ARBA" id="ARBA00022729"/>
    </source>
</evidence>
<organism evidence="6 7">
    <name type="scientific">Candidatus Anaerobiospirillum pullistercoris</name>
    <dbReference type="NCBI Taxonomy" id="2838452"/>
    <lineage>
        <taxon>Bacteria</taxon>
        <taxon>Pseudomonadati</taxon>
        <taxon>Pseudomonadota</taxon>
        <taxon>Gammaproteobacteria</taxon>
        <taxon>Aeromonadales</taxon>
        <taxon>Succinivibrionaceae</taxon>
        <taxon>Anaerobiospirillum</taxon>
    </lineage>
</organism>
<dbReference type="GO" id="GO:0055085">
    <property type="term" value="P:transmembrane transport"/>
    <property type="evidence" value="ECO:0007669"/>
    <property type="project" value="UniProtKB-ARBA"/>
</dbReference>
<protein>
    <submittedName>
        <fullName evidence="6">D-ribose ABC transporter substrate-binding protein</fullName>
    </submittedName>
</protein>
<evidence type="ECO:0000256" key="2">
    <source>
        <dbReference type="ARBA" id="ARBA00007639"/>
    </source>
</evidence>
<evidence type="ECO:0000313" key="6">
    <source>
        <dbReference type="EMBL" id="HIX58051.1"/>
    </source>
</evidence>
<dbReference type="InterPro" id="IPR028082">
    <property type="entry name" value="Peripla_BP_I"/>
</dbReference>
<dbReference type="InterPro" id="IPR025997">
    <property type="entry name" value="SBP_2_dom"/>
</dbReference>
<name>A0A9D1WF80_9GAMM</name>
<sequence length="324" mass="34571">MKFSKFFTAVAMCCAVGTFATSSFAADAAAPKRLTGGGSNIMYIITPSHSNPFFKTEAEVAAATAKELGYEVKTVSHDDSPVKQSELFETAISDRAAAIICDNAGADATVAAVQRAYDNNIPTFLIDREINEQGIAIAQIVANNYQGAKEAAEVFVEVMEEEGEYAELFGIDSDTNAQTRSTAFHEVIDQYPDMKLVAVQTANWDQNLAYQKTETILQSFPNLKGIISGNDNMAVGAAAAAKAAGKTLHIIAVDGSNDARDEIIAGNMTATAMQPAALIAEMAVRQADQYLKTGSTGKPEKQLIDCELITVDNAKKLNNFALSE</sequence>
<evidence type="ECO:0000256" key="4">
    <source>
        <dbReference type="SAM" id="SignalP"/>
    </source>
</evidence>
<reference evidence="6" key="2">
    <citation type="submission" date="2021-04" db="EMBL/GenBank/DDBJ databases">
        <authorList>
            <person name="Gilroy R."/>
        </authorList>
    </citation>
    <scope>NUCLEOTIDE SEQUENCE</scope>
    <source>
        <strain evidence="6">USASDec5-558</strain>
    </source>
</reference>
<proteinExistence type="inferred from homology"/>
<comment type="caution">
    <text evidence="6">The sequence shown here is derived from an EMBL/GenBank/DDBJ whole genome shotgun (WGS) entry which is preliminary data.</text>
</comment>
<reference evidence="6" key="1">
    <citation type="journal article" date="2021" name="PeerJ">
        <title>Extensive microbial diversity within the chicken gut microbiome revealed by metagenomics and culture.</title>
        <authorList>
            <person name="Gilroy R."/>
            <person name="Ravi A."/>
            <person name="Getino M."/>
            <person name="Pursley I."/>
            <person name="Horton D.L."/>
            <person name="Alikhan N.F."/>
            <person name="Baker D."/>
            <person name="Gharbi K."/>
            <person name="Hall N."/>
            <person name="Watson M."/>
            <person name="Adriaenssens E.M."/>
            <person name="Foster-Nyarko E."/>
            <person name="Jarju S."/>
            <person name="Secka A."/>
            <person name="Antonio M."/>
            <person name="Oren A."/>
            <person name="Chaudhuri R.R."/>
            <person name="La Ragione R."/>
            <person name="Hildebrand F."/>
            <person name="Pallen M.J."/>
        </authorList>
    </citation>
    <scope>NUCLEOTIDE SEQUENCE</scope>
    <source>
        <strain evidence="6">USASDec5-558</strain>
    </source>
</reference>